<feature type="compositionally biased region" description="Basic and acidic residues" evidence="1">
    <location>
        <begin position="246"/>
        <end position="258"/>
    </location>
</feature>
<feature type="compositionally biased region" description="Acidic residues" evidence="1">
    <location>
        <begin position="195"/>
        <end position="220"/>
    </location>
</feature>
<feature type="compositionally biased region" description="Polar residues" evidence="1">
    <location>
        <begin position="39"/>
        <end position="48"/>
    </location>
</feature>
<feature type="compositionally biased region" description="Basic and acidic residues" evidence="1">
    <location>
        <begin position="66"/>
        <end position="95"/>
    </location>
</feature>
<feature type="region of interest" description="Disordered" evidence="1">
    <location>
        <begin position="1"/>
        <end position="150"/>
    </location>
</feature>
<name>A0AAE0BVK1_9CHLO</name>
<feature type="compositionally biased region" description="Polar residues" evidence="1">
    <location>
        <begin position="1"/>
        <end position="24"/>
    </location>
</feature>
<dbReference type="Proteomes" id="UP001190700">
    <property type="component" value="Unassembled WGS sequence"/>
</dbReference>
<keyword evidence="3" id="KW-1185">Reference proteome</keyword>
<evidence type="ECO:0000256" key="1">
    <source>
        <dbReference type="SAM" id="MobiDB-lite"/>
    </source>
</evidence>
<dbReference type="AlphaFoldDB" id="A0AAE0BVK1"/>
<reference evidence="2 3" key="1">
    <citation type="journal article" date="2015" name="Genome Biol. Evol.">
        <title>Comparative Genomics of a Bacterivorous Green Alga Reveals Evolutionary Causalities and Consequences of Phago-Mixotrophic Mode of Nutrition.</title>
        <authorList>
            <person name="Burns J.A."/>
            <person name="Paasch A."/>
            <person name="Narechania A."/>
            <person name="Kim E."/>
        </authorList>
    </citation>
    <scope>NUCLEOTIDE SEQUENCE [LARGE SCALE GENOMIC DNA]</scope>
    <source>
        <strain evidence="2 3">PLY_AMNH</strain>
    </source>
</reference>
<evidence type="ECO:0000313" key="3">
    <source>
        <dbReference type="Proteomes" id="UP001190700"/>
    </source>
</evidence>
<evidence type="ECO:0000313" key="2">
    <source>
        <dbReference type="EMBL" id="KAK3243628.1"/>
    </source>
</evidence>
<sequence length="359" mass="39464">MLSVSRSENQSQSLSANLLQTSASDRAGSGMSARLKSPASKNTLSVTHESPDNGEVPEGALVINEDTERTEDLGRHNRESEGVSEEYVRGDEVRDIPTVASVAKHETQSAKPKSGRSDLDKEAEEAEEAEEAGEDGEEATAFRKRKTITIRRRASNFRRGAIVARRRMEGGGREGGEEGREDVAASNVKGKRQEEEGDEEEEVEISTFEEEGEQEEEEEQPQMQGARRLSEGAEAMEPAGEIPHASSDKDATHPRLELPRANYPPAPYHVPNQKLINATYMPGERSALPNYRGAVKYVRQLAPTRVRNTVVTRTPGRSPSRCGRAALRAQISPLIRFVHQMRQADTPSSSLMACAVSYI</sequence>
<gene>
    <name evidence="2" type="ORF">CYMTET_46731</name>
</gene>
<dbReference type="EMBL" id="LGRX02032749">
    <property type="protein sequence ID" value="KAK3243628.1"/>
    <property type="molecule type" value="Genomic_DNA"/>
</dbReference>
<accession>A0AAE0BVK1</accession>
<proteinExistence type="predicted"/>
<feature type="region of interest" description="Disordered" evidence="1">
    <location>
        <begin position="163"/>
        <end position="266"/>
    </location>
</feature>
<organism evidence="2 3">
    <name type="scientific">Cymbomonas tetramitiformis</name>
    <dbReference type="NCBI Taxonomy" id="36881"/>
    <lineage>
        <taxon>Eukaryota</taxon>
        <taxon>Viridiplantae</taxon>
        <taxon>Chlorophyta</taxon>
        <taxon>Pyramimonadophyceae</taxon>
        <taxon>Pyramimonadales</taxon>
        <taxon>Pyramimonadaceae</taxon>
        <taxon>Cymbomonas</taxon>
    </lineage>
</organism>
<protein>
    <submittedName>
        <fullName evidence="2">Uncharacterized protein</fullName>
    </submittedName>
</protein>
<comment type="caution">
    <text evidence="2">The sequence shown here is derived from an EMBL/GenBank/DDBJ whole genome shotgun (WGS) entry which is preliminary data.</text>
</comment>
<feature type="compositionally biased region" description="Basic and acidic residues" evidence="1">
    <location>
        <begin position="166"/>
        <end position="183"/>
    </location>
</feature>
<feature type="compositionally biased region" description="Acidic residues" evidence="1">
    <location>
        <begin position="121"/>
        <end position="138"/>
    </location>
</feature>